<dbReference type="NCBIfam" id="TIGR00254">
    <property type="entry name" value="GGDEF"/>
    <property type="match status" value="1"/>
</dbReference>
<dbReference type="InterPro" id="IPR000160">
    <property type="entry name" value="GGDEF_dom"/>
</dbReference>
<feature type="transmembrane region" description="Helical" evidence="1">
    <location>
        <begin position="177"/>
        <end position="199"/>
    </location>
</feature>
<dbReference type="PANTHER" id="PTHR44757:SF2">
    <property type="entry name" value="BIOFILM ARCHITECTURE MAINTENANCE PROTEIN MBAA"/>
    <property type="match status" value="1"/>
</dbReference>
<keyword evidence="1" id="KW-0812">Transmembrane</keyword>
<protein>
    <submittedName>
        <fullName evidence="4">EAL domain-containing protein</fullName>
    </submittedName>
</protein>
<evidence type="ECO:0000313" key="4">
    <source>
        <dbReference type="EMBL" id="MDE8644650.1"/>
    </source>
</evidence>
<evidence type="ECO:0000259" key="3">
    <source>
        <dbReference type="PROSITE" id="PS50887"/>
    </source>
</evidence>
<dbReference type="InterPro" id="IPR035919">
    <property type="entry name" value="EAL_sf"/>
</dbReference>
<dbReference type="SUPFAM" id="SSF55785">
    <property type="entry name" value="PYP-like sensor domain (PAS domain)"/>
    <property type="match status" value="1"/>
</dbReference>
<feature type="domain" description="GGDEF" evidence="3">
    <location>
        <begin position="379"/>
        <end position="512"/>
    </location>
</feature>
<dbReference type="InterPro" id="IPR001633">
    <property type="entry name" value="EAL_dom"/>
</dbReference>
<feature type="transmembrane region" description="Helical" evidence="1">
    <location>
        <begin position="154"/>
        <end position="171"/>
    </location>
</feature>
<dbReference type="Proteomes" id="UP001217325">
    <property type="component" value="Unassembled WGS sequence"/>
</dbReference>
<name>A0AAW6LHD7_RHOSG</name>
<organism evidence="4 5">
    <name type="scientific">Rhodococcus qingshengii</name>
    <dbReference type="NCBI Taxonomy" id="334542"/>
    <lineage>
        <taxon>Bacteria</taxon>
        <taxon>Bacillati</taxon>
        <taxon>Actinomycetota</taxon>
        <taxon>Actinomycetes</taxon>
        <taxon>Mycobacteriales</taxon>
        <taxon>Nocardiaceae</taxon>
        <taxon>Rhodococcus</taxon>
        <taxon>Rhodococcus erythropolis group</taxon>
    </lineage>
</organism>
<dbReference type="Pfam" id="PF00563">
    <property type="entry name" value="EAL"/>
    <property type="match status" value="1"/>
</dbReference>
<feature type="transmembrane region" description="Helical" evidence="1">
    <location>
        <begin position="28"/>
        <end position="52"/>
    </location>
</feature>
<sequence length="767" mass="82606">MPVLSLLQPRQRERLTPAQRDDVTREQIAVTFGVLPWAAAVHLVVTLGLTLYVIPPDGGPLPRVWPLLSGVIGLVGMCVGLAIHFNLITPTYRMSYAFLIVEFAVVGILYSSLALVLYPILDDSGDLILIAVTTSITGAGAVATAMLRVVGVTWVLSNLIILGVAFWLQPGPEFERILIGMIAYGAALIGGTIVVSGNLESRYRAELSAASERSVVQMLLEDFEGNAGDFVWETDQKGKFNRIPTRLAVEAGLDSTELQGTAWQDLFMELGTLRIPGGIDALMELQQARHTKTAFVDVLVPVRVHGEIRWWQISGRPRPGRTPDEFVWRGVGSDVTEVKLQSDEIVRMGRVDALTGMPNRHSFWTELKRLLREPYTSESGLALAMLDLDNFKSVNDTLGHTVGDAVLREVADRLSEAGGVSQLFARLGGDEFAVLFTDVGDSSQVRTLLGRYIETLHEPITVAGTRLEIGCSIGYYLPDELPSSADEMMGAADLALFAAKESGRGALREYRDSMKSVADRRARLLEDLGNTVAEKDLELELLPRIDVVSREIVAVEVRVIWHNARLGAVTSAEFMSVADDTGLAYSLGTTVFELACEAASRLPDHLRVAVAVSTRQLESDSFVVAIGDSLRRSGVSAHQLELQLNESSAITDESKFALHAIADMGIALTVDEFGAGFSSLASLSGLPFTRVRIERSISGAVPGGRSILEAVVDLVDALGMEVVVSGVDGEEDLKSVAAARVRTVQGYIAGGAMSVDAVAAAVAGRRG</sequence>
<dbReference type="PROSITE" id="PS50887">
    <property type="entry name" value="GGDEF"/>
    <property type="match status" value="1"/>
</dbReference>
<dbReference type="InterPro" id="IPR029787">
    <property type="entry name" value="Nucleotide_cyclase"/>
</dbReference>
<keyword evidence="1" id="KW-0472">Membrane</keyword>
<dbReference type="InterPro" id="IPR035965">
    <property type="entry name" value="PAS-like_dom_sf"/>
</dbReference>
<accession>A0AAW6LHD7</accession>
<keyword evidence="1" id="KW-1133">Transmembrane helix</keyword>
<evidence type="ECO:0000313" key="5">
    <source>
        <dbReference type="Proteomes" id="UP001217325"/>
    </source>
</evidence>
<dbReference type="Gene3D" id="3.30.70.270">
    <property type="match status" value="1"/>
</dbReference>
<dbReference type="SUPFAM" id="SSF141868">
    <property type="entry name" value="EAL domain-like"/>
    <property type="match status" value="1"/>
</dbReference>
<feature type="transmembrane region" description="Helical" evidence="1">
    <location>
        <begin position="97"/>
        <end position="121"/>
    </location>
</feature>
<dbReference type="RefSeq" id="WP_275231609.1">
    <property type="nucleotide sequence ID" value="NZ_JARDXE010000003.1"/>
</dbReference>
<dbReference type="InterPro" id="IPR043128">
    <property type="entry name" value="Rev_trsase/Diguanyl_cyclase"/>
</dbReference>
<dbReference type="EMBL" id="JARDXE010000003">
    <property type="protein sequence ID" value="MDE8644650.1"/>
    <property type="molecule type" value="Genomic_DNA"/>
</dbReference>
<feature type="domain" description="EAL" evidence="2">
    <location>
        <begin position="521"/>
        <end position="766"/>
    </location>
</feature>
<dbReference type="Pfam" id="PF00990">
    <property type="entry name" value="GGDEF"/>
    <property type="match status" value="1"/>
</dbReference>
<dbReference type="SMART" id="SM00052">
    <property type="entry name" value="EAL"/>
    <property type="match status" value="1"/>
</dbReference>
<dbReference type="SUPFAM" id="SSF55073">
    <property type="entry name" value="Nucleotide cyclase"/>
    <property type="match status" value="1"/>
</dbReference>
<dbReference type="InterPro" id="IPR052155">
    <property type="entry name" value="Biofilm_reg_signaling"/>
</dbReference>
<comment type="caution">
    <text evidence="4">The sequence shown here is derived from an EMBL/GenBank/DDBJ whole genome shotgun (WGS) entry which is preliminary data.</text>
</comment>
<feature type="transmembrane region" description="Helical" evidence="1">
    <location>
        <begin position="64"/>
        <end position="85"/>
    </location>
</feature>
<dbReference type="AlphaFoldDB" id="A0AAW6LHD7"/>
<dbReference type="CDD" id="cd01949">
    <property type="entry name" value="GGDEF"/>
    <property type="match status" value="1"/>
</dbReference>
<dbReference type="CDD" id="cd01948">
    <property type="entry name" value="EAL"/>
    <property type="match status" value="1"/>
</dbReference>
<dbReference type="Gene3D" id="3.20.20.450">
    <property type="entry name" value="EAL domain"/>
    <property type="match status" value="1"/>
</dbReference>
<evidence type="ECO:0000256" key="1">
    <source>
        <dbReference type="SAM" id="Phobius"/>
    </source>
</evidence>
<gene>
    <name evidence="4" type="ORF">PXH69_06795</name>
</gene>
<reference evidence="4" key="1">
    <citation type="submission" date="2023-02" db="EMBL/GenBank/DDBJ databases">
        <title>A novel hydrolase synthesized by Rhodococcus erythropolis HQ is responsible for the detoxification of Zearalenone.</title>
        <authorList>
            <person name="Hu J."/>
            <person name="Xu J."/>
        </authorList>
    </citation>
    <scope>NUCLEOTIDE SEQUENCE</scope>
    <source>
        <strain evidence="4">HQ</strain>
    </source>
</reference>
<evidence type="ECO:0000259" key="2">
    <source>
        <dbReference type="PROSITE" id="PS50883"/>
    </source>
</evidence>
<dbReference type="PANTHER" id="PTHR44757">
    <property type="entry name" value="DIGUANYLATE CYCLASE DGCP"/>
    <property type="match status" value="1"/>
</dbReference>
<dbReference type="SMART" id="SM00267">
    <property type="entry name" value="GGDEF"/>
    <property type="match status" value="1"/>
</dbReference>
<proteinExistence type="predicted"/>
<dbReference type="PROSITE" id="PS50883">
    <property type="entry name" value="EAL"/>
    <property type="match status" value="1"/>
</dbReference>